<dbReference type="RefSeq" id="WP_155731982.1">
    <property type="nucleotide sequence ID" value="NZ_AUXZ01000081.1"/>
</dbReference>
<evidence type="ECO:0000313" key="2">
    <source>
        <dbReference type="Proteomes" id="UP000076503"/>
    </source>
</evidence>
<name>A0A161Y3E7_9GAMM</name>
<gene>
    <name evidence="1" type="ORF">N476_19435</name>
</gene>
<evidence type="ECO:0000313" key="1">
    <source>
        <dbReference type="EMBL" id="KZN49459.1"/>
    </source>
</evidence>
<protein>
    <submittedName>
        <fullName evidence="1">Uncharacterized protein</fullName>
    </submittedName>
</protein>
<dbReference type="AlphaFoldDB" id="A0A161Y3E7"/>
<dbReference type="EMBL" id="AUXZ01000081">
    <property type="protein sequence ID" value="KZN49459.1"/>
    <property type="molecule type" value="Genomic_DNA"/>
</dbReference>
<accession>A0A161Y3E7</accession>
<proteinExistence type="predicted"/>
<organism evidence="1 2">
    <name type="scientific">Pseudoalteromonas luteoviolacea H33</name>
    <dbReference type="NCBI Taxonomy" id="1365251"/>
    <lineage>
        <taxon>Bacteria</taxon>
        <taxon>Pseudomonadati</taxon>
        <taxon>Pseudomonadota</taxon>
        <taxon>Gammaproteobacteria</taxon>
        <taxon>Alteromonadales</taxon>
        <taxon>Pseudoalteromonadaceae</taxon>
        <taxon>Pseudoalteromonas</taxon>
    </lineage>
</organism>
<dbReference type="PATRIC" id="fig|1365251.3.peg.3197"/>
<dbReference type="Proteomes" id="UP000076503">
    <property type="component" value="Unassembled WGS sequence"/>
</dbReference>
<comment type="caution">
    <text evidence="1">The sequence shown here is derived from an EMBL/GenBank/DDBJ whole genome shotgun (WGS) entry which is preliminary data.</text>
</comment>
<sequence>MNRNPTRKLTQKDCHAIFGGLAAKKMPRIESVKGFQEEPSIKVTYLLGKKAKL</sequence>
<reference evidence="1 2" key="1">
    <citation type="submission" date="2013-07" db="EMBL/GenBank/DDBJ databases">
        <title>Comparative Genomic and Metabolomic Analysis of Twelve Strains of Pseudoalteromonas luteoviolacea.</title>
        <authorList>
            <person name="Vynne N.G."/>
            <person name="Mansson M."/>
            <person name="Gram L."/>
        </authorList>
    </citation>
    <scope>NUCLEOTIDE SEQUENCE [LARGE SCALE GENOMIC DNA]</scope>
    <source>
        <strain evidence="1 2">H33</strain>
    </source>
</reference>